<dbReference type="SUPFAM" id="SSF103481">
    <property type="entry name" value="Multidrug resistance efflux transporter EmrE"/>
    <property type="match status" value="1"/>
</dbReference>
<evidence type="ECO:0000256" key="3">
    <source>
        <dbReference type="ARBA" id="ARBA00022692"/>
    </source>
</evidence>
<accession>A0A938WN69</accession>
<keyword evidence="3 6" id="KW-0812">Transmembrane</keyword>
<evidence type="ECO:0000259" key="8">
    <source>
        <dbReference type="Pfam" id="PF00892"/>
    </source>
</evidence>
<keyword evidence="10" id="KW-1185">Reference proteome</keyword>
<evidence type="ECO:0000256" key="7">
    <source>
        <dbReference type="SAM" id="SignalP"/>
    </source>
</evidence>
<name>A0A938WN69_9BACT</name>
<feature type="domain" description="EamA" evidence="8">
    <location>
        <begin position="2"/>
        <end position="135"/>
    </location>
</feature>
<dbReference type="EMBL" id="JACJJL010000013">
    <property type="protein sequence ID" value="MBM6661873.1"/>
    <property type="molecule type" value="Genomic_DNA"/>
</dbReference>
<evidence type="ECO:0000256" key="6">
    <source>
        <dbReference type="SAM" id="Phobius"/>
    </source>
</evidence>
<sequence>MWKCYALLSALFAALTSVFAKMGVRGINSDLATAIRTSVVLMLTWGIVLFGPHMREIRSIPGHAWILLVVSGLATGLSWLFYFKALQLGDLSRVVPLDKLSVVITMAIAFIFFKEQVSLRVVVGGLLIVGGSILICIK</sequence>
<dbReference type="PANTHER" id="PTHR22911">
    <property type="entry name" value="ACYL-MALONYL CONDENSING ENZYME-RELATED"/>
    <property type="match status" value="1"/>
</dbReference>
<keyword evidence="2" id="KW-1003">Cell membrane</keyword>
<dbReference type="Gene3D" id="1.10.3730.20">
    <property type="match status" value="1"/>
</dbReference>
<dbReference type="RefSeq" id="WP_205109722.1">
    <property type="nucleotide sequence ID" value="NZ_JACJJL010000013.1"/>
</dbReference>
<gene>
    <name evidence="9" type="ORF">H6B30_08970</name>
</gene>
<feature type="transmembrane region" description="Helical" evidence="6">
    <location>
        <begin position="30"/>
        <end position="50"/>
    </location>
</feature>
<dbReference type="Proteomes" id="UP000764045">
    <property type="component" value="Unassembled WGS sequence"/>
</dbReference>
<evidence type="ECO:0000256" key="4">
    <source>
        <dbReference type="ARBA" id="ARBA00022989"/>
    </source>
</evidence>
<organism evidence="9 10">
    <name type="scientific">Marseilla massiliensis</name>
    <dbReference type="NCBI Taxonomy" id="1841864"/>
    <lineage>
        <taxon>Bacteria</taxon>
        <taxon>Pseudomonadati</taxon>
        <taxon>Bacteroidota</taxon>
        <taxon>Bacteroidia</taxon>
        <taxon>Bacteroidales</taxon>
        <taxon>Prevotellaceae</taxon>
        <taxon>Marseilla</taxon>
    </lineage>
</organism>
<dbReference type="GO" id="GO:0015105">
    <property type="term" value="F:arsenite transmembrane transporter activity"/>
    <property type="evidence" value="ECO:0007669"/>
    <property type="project" value="InterPro"/>
</dbReference>
<evidence type="ECO:0000256" key="1">
    <source>
        <dbReference type="ARBA" id="ARBA00004651"/>
    </source>
</evidence>
<feature type="signal peptide" evidence="7">
    <location>
        <begin position="1"/>
        <end position="20"/>
    </location>
</feature>
<keyword evidence="7" id="KW-0732">Signal</keyword>
<dbReference type="PRINTS" id="PR00758">
    <property type="entry name" value="ARSENICPUMP"/>
</dbReference>
<dbReference type="InterPro" id="IPR000620">
    <property type="entry name" value="EamA_dom"/>
</dbReference>
<dbReference type="InterPro" id="IPR037185">
    <property type="entry name" value="EmrE-like"/>
</dbReference>
<feature type="transmembrane region" description="Helical" evidence="6">
    <location>
        <begin position="119"/>
        <end position="137"/>
    </location>
</feature>
<evidence type="ECO:0000313" key="10">
    <source>
        <dbReference type="Proteomes" id="UP000764045"/>
    </source>
</evidence>
<evidence type="ECO:0000256" key="5">
    <source>
        <dbReference type="ARBA" id="ARBA00023136"/>
    </source>
</evidence>
<reference evidence="9 10" key="1">
    <citation type="journal article" date="2021" name="Sci. Rep.">
        <title>The distribution of antibiotic resistance genes in chicken gut microbiota commensals.</title>
        <authorList>
            <person name="Juricova H."/>
            <person name="Matiasovicova J."/>
            <person name="Kubasova T."/>
            <person name="Cejkova D."/>
            <person name="Rychlik I."/>
        </authorList>
    </citation>
    <scope>NUCLEOTIDE SEQUENCE [LARGE SCALE GENOMIC DNA]</scope>
    <source>
        <strain evidence="9 10">An819</strain>
    </source>
</reference>
<evidence type="ECO:0000313" key="9">
    <source>
        <dbReference type="EMBL" id="MBM6661873.1"/>
    </source>
</evidence>
<dbReference type="GO" id="GO:0005886">
    <property type="term" value="C:plasma membrane"/>
    <property type="evidence" value="ECO:0007669"/>
    <property type="project" value="UniProtKB-SubCell"/>
</dbReference>
<feature type="chain" id="PRO_5037712622" evidence="7">
    <location>
        <begin position="21"/>
        <end position="138"/>
    </location>
</feature>
<protein>
    <submittedName>
        <fullName evidence="9">EamA family transporter</fullName>
    </submittedName>
</protein>
<proteinExistence type="predicted"/>
<keyword evidence="5 6" id="KW-0472">Membrane</keyword>
<keyword evidence="4 6" id="KW-1133">Transmembrane helix</keyword>
<comment type="caution">
    <text evidence="9">The sequence shown here is derived from an EMBL/GenBank/DDBJ whole genome shotgun (WGS) entry which is preliminary data.</text>
</comment>
<feature type="transmembrane region" description="Helical" evidence="6">
    <location>
        <begin position="62"/>
        <end position="82"/>
    </location>
</feature>
<evidence type="ECO:0000256" key="2">
    <source>
        <dbReference type="ARBA" id="ARBA00022475"/>
    </source>
</evidence>
<feature type="transmembrane region" description="Helical" evidence="6">
    <location>
        <begin position="94"/>
        <end position="112"/>
    </location>
</feature>
<dbReference type="PANTHER" id="PTHR22911:SF137">
    <property type="entry name" value="SOLUTE CARRIER FAMILY 35 MEMBER G2-RELATED"/>
    <property type="match status" value="1"/>
</dbReference>
<dbReference type="Pfam" id="PF00892">
    <property type="entry name" value="EamA"/>
    <property type="match status" value="1"/>
</dbReference>
<dbReference type="AlphaFoldDB" id="A0A938WN69"/>
<dbReference type="InterPro" id="IPR000802">
    <property type="entry name" value="Arsenical_pump_ArsB"/>
</dbReference>
<comment type="subcellular location">
    <subcellularLocation>
        <location evidence="1">Cell membrane</location>
        <topology evidence="1">Multi-pass membrane protein</topology>
    </subcellularLocation>
</comment>